<proteinExistence type="predicted"/>
<accession>A0ABN9QPG8</accession>
<evidence type="ECO:0000313" key="2">
    <source>
        <dbReference type="EMBL" id="CAK0808073.1"/>
    </source>
</evidence>
<feature type="non-terminal residue" evidence="2">
    <location>
        <position position="1"/>
    </location>
</feature>
<feature type="transmembrane region" description="Helical" evidence="1">
    <location>
        <begin position="24"/>
        <end position="45"/>
    </location>
</feature>
<keyword evidence="1" id="KW-0812">Transmembrane</keyword>
<evidence type="ECO:0000313" key="3">
    <source>
        <dbReference type="Proteomes" id="UP001189429"/>
    </source>
</evidence>
<gene>
    <name evidence="2" type="ORF">PCOR1329_LOCUS13768</name>
</gene>
<keyword evidence="1" id="KW-1133">Transmembrane helix</keyword>
<evidence type="ECO:0008006" key="4">
    <source>
        <dbReference type="Google" id="ProtNLM"/>
    </source>
</evidence>
<dbReference type="EMBL" id="CAUYUJ010004082">
    <property type="protein sequence ID" value="CAK0808073.1"/>
    <property type="molecule type" value="Genomic_DNA"/>
</dbReference>
<name>A0ABN9QPG8_9DINO</name>
<dbReference type="Proteomes" id="UP001189429">
    <property type="component" value="Unassembled WGS sequence"/>
</dbReference>
<protein>
    <recommendedName>
        <fullName evidence="4">Ion transport domain-containing protein</fullName>
    </recommendedName>
</protein>
<organism evidence="2 3">
    <name type="scientific">Prorocentrum cordatum</name>
    <dbReference type="NCBI Taxonomy" id="2364126"/>
    <lineage>
        <taxon>Eukaryota</taxon>
        <taxon>Sar</taxon>
        <taxon>Alveolata</taxon>
        <taxon>Dinophyceae</taxon>
        <taxon>Prorocentrales</taxon>
        <taxon>Prorocentraceae</taxon>
        <taxon>Prorocentrum</taxon>
    </lineage>
</organism>
<sequence>VTTGVDWSPYYSTAEALGKFHSCVWLFFIAFTQIALLNVLTSIFVESALKIAEPDHVEKALHFAAYDHEITNHLRILLYEEFGLLDHSAFPMATFFQKVHGTKLNHYMKFIGVNAVEMERLMTMIQSMGRSQLITTGAFIKGCMKVRGEARSLDMQHLLLAMQFMQKNQAEIKKNQASMQKNQMDIITRMSSNRAPLNDN</sequence>
<comment type="caution">
    <text evidence="2">The sequence shown here is derived from an EMBL/GenBank/DDBJ whole genome shotgun (WGS) entry which is preliminary data.</text>
</comment>
<evidence type="ECO:0000256" key="1">
    <source>
        <dbReference type="SAM" id="Phobius"/>
    </source>
</evidence>
<keyword evidence="3" id="KW-1185">Reference proteome</keyword>
<reference evidence="2" key="1">
    <citation type="submission" date="2023-10" db="EMBL/GenBank/DDBJ databases">
        <authorList>
            <person name="Chen Y."/>
            <person name="Shah S."/>
            <person name="Dougan E. K."/>
            <person name="Thang M."/>
            <person name="Chan C."/>
        </authorList>
    </citation>
    <scope>NUCLEOTIDE SEQUENCE [LARGE SCALE GENOMIC DNA]</scope>
</reference>
<keyword evidence="1" id="KW-0472">Membrane</keyword>